<name>A0A0W0XK20_9GAMM</name>
<dbReference type="RefSeq" id="WP_025385092.1">
    <property type="nucleotide sequence ID" value="NZ_LCUA01000031.1"/>
</dbReference>
<protein>
    <recommendedName>
        <fullName evidence="3">DUF2490 domain-containing protein</fullName>
    </recommendedName>
</protein>
<evidence type="ECO:0000313" key="2">
    <source>
        <dbReference type="Proteomes" id="UP000054858"/>
    </source>
</evidence>
<dbReference type="Proteomes" id="UP000054858">
    <property type="component" value="Unassembled WGS sequence"/>
</dbReference>
<dbReference type="AlphaFoldDB" id="A0A0W0XK20"/>
<reference evidence="1 2" key="1">
    <citation type="submission" date="2015-11" db="EMBL/GenBank/DDBJ databases">
        <title>Genomic analysis of 38 Legionella species identifies large and diverse effector repertoires.</title>
        <authorList>
            <person name="Burstein D."/>
            <person name="Amaro F."/>
            <person name="Zusman T."/>
            <person name="Lifshitz Z."/>
            <person name="Cohen O."/>
            <person name="Gilbert J.A."/>
            <person name="Pupko T."/>
            <person name="Shuman H.A."/>
            <person name="Segal G."/>
        </authorList>
    </citation>
    <scope>NUCLEOTIDE SEQUENCE [LARGE SCALE GENOMIC DNA]</scope>
    <source>
        <strain evidence="1 2">Oak Ridge-10</strain>
    </source>
</reference>
<accession>A0A0W0XK20</accession>
<evidence type="ECO:0000313" key="1">
    <source>
        <dbReference type="EMBL" id="KTD44756.1"/>
    </source>
</evidence>
<proteinExistence type="predicted"/>
<sequence>MINHRLLGYILIFLTFPTWAVQNRYSFWSLMSVSGTIGSYSYDIQSQLRFNEHGTPIDQFLTNVSAGHSLAAQWAAWIGTTYVLNDLDALKNLKEIRLWEQLNWIYSQNPETLRINSRLEQRTASHYSGIANRLRERLIISFPLESKWRAVSYDEIFINFNRVSWITTKTLDQNRLYIGLEHKTSNVWQFGLGYIYQYVFSSPAQSNNILQASLFLNLDHFG</sequence>
<gene>
    <name evidence="1" type="ORF">Loak_0005</name>
</gene>
<evidence type="ECO:0008006" key="3">
    <source>
        <dbReference type="Google" id="ProtNLM"/>
    </source>
</evidence>
<comment type="caution">
    <text evidence="1">The sequence shown here is derived from an EMBL/GenBank/DDBJ whole genome shotgun (WGS) entry which is preliminary data.</text>
</comment>
<dbReference type="EMBL" id="LNYP01000001">
    <property type="protein sequence ID" value="KTD44756.1"/>
    <property type="molecule type" value="Genomic_DNA"/>
</dbReference>
<organism evidence="1 2">
    <name type="scientific">Legionella oakridgensis</name>
    <dbReference type="NCBI Taxonomy" id="29423"/>
    <lineage>
        <taxon>Bacteria</taxon>
        <taxon>Pseudomonadati</taxon>
        <taxon>Pseudomonadota</taxon>
        <taxon>Gammaproteobacteria</taxon>
        <taxon>Legionellales</taxon>
        <taxon>Legionellaceae</taxon>
        <taxon>Legionella</taxon>
    </lineage>
</organism>
<dbReference type="InterPro" id="IPR019619">
    <property type="entry name" value="DUF2490"/>
</dbReference>
<dbReference type="Pfam" id="PF10677">
    <property type="entry name" value="DUF2490"/>
    <property type="match status" value="1"/>
</dbReference>
<dbReference type="PATRIC" id="fig|29423.5.peg.5"/>